<dbReference type="PANTHER" id="PTHR11960:SF18">
    <property type="entry name" value="EUKARYOTIC TRANSLATION INITIATION FACTOR 4E HOMOLOGOUS PROTEIN, ISOFORM B"/>
    <property type="match status" value="1"/>
</dbReference>
<dbReference type="GO" id="GO:0003743">
    <property type="term" value="F:translation initiation factor activity"/>
    <property type="evidence" value="ECO:0007669"/>
    <property type="project" value="UniProtKB-KW"/>
</dbReference>
<dbReference type="STRING" id="1507870.A0A1V8TRL4"/>
<dbReference type="Gene3D" id="3.30.760.10">
    <property type="entry name" value="RNA Cap, Translation Initiation Factor Eif4e"/>
    <property type="match status" value="1"/>
</dbReference>
<accession>A0A1V8TRL4</accession>
<dbReference type="InterPro" id="IPR019770">
    <property type="entry name" value="TIF_eIF_4E_CS"/>
</dbReference>
<keyword evidence="4" id="KW-1185">Reference proteome</keyword>
<feature type="region of interest" description="Disordered" evidence="2">
    <location>
        <begin position="309"/>
        <end position="354"/>
    </location>
</feature>
<dbReference type="SUPFAM" id="SSF55418">
    <property type="entry name" value="eIF4e-like"/>
    <property type="match status" value="1"/>
</dbReference>
<dbReference type="PROSITE" id="PS00813">
    <property type="entry name" value="IF4E"/>
    <property type="match status" value="1"/>
</dbReference>
<comment type="caution">
    <text evidence="3">The sequence shown here is derived from an EMBL/GenBank/DDBJ whole genome shotgun (WGS) entry which is preliminary data.</text>
</comment>
<dbReference type="OrthoDB" id="590761at2759"/>
<evidence type="ECO:0000256" key="1">
    <source>
        <dbReference type="RuleBase" id="RU004374"/>
    </source>
</evidence>
<feature type="region of interest" description="Disordered" evidence="2">
    <location>
        <begin position="1"/>
        <end position="73"/>
    </location>
</feature>
<feature type="compositionally biased region" description="Polar residues" evidence="2">
    <location>
        <begin position="128"/>
        <end position="139"/>
    </location>
</feature>
<feature type="compositionally biased region" description="Basic and acidic residues" evidence="2">
    <location>
        <begin position="343"/>
        <end position="354"/>
    </location>
</feature>
<feature type="compositionally biased region" description="Polar residues" evidence="2">
    <location>
        <begin position="51"/>
        <end position="66"/>
    </location>
</feature>
<evidence type="ECO:0000313" key="4">
    <source>
        <dbReference type="Proteomes" id="UP000192596"/>
    </source>
</evidence>
<dbReference type="FunFam" id="3.30.760.10:FF:000015">
    <property type="entry name" value="Translation initiation factor eIF4E3, putative"/>
    <property type="match status" value="1"/>
</dbReference>
<name>A0A1V8TRL4_9PEZI</name>
<reference evidence="4" key="1">
    <citation type="submission" date="2017-03" db="EMBL/GenBank/DDBJ databases">
        <title>Genomes of endolithic fungi from Antarctica.</title>
        <authorList>
            <person name="Coleine C."/>
            <person name="Masonjones S."/>
            <person name="Stajich J.E."/>
        </authorList>
    </citation>
    <scope>NUCLEOTIDE SEQUENCE [LARGE SCALE GENOMIC DNA]</scope>
    <source>
        <strain evidence="4">CCFEE 5527</strain>
    </source>
</reference>
<keyword evidence="1" id="KW-0396">Initiation factor</keyword>
<evidence type="ECO:0008006" key="5">
    <source>
        <dbReference type="Google" id="ProtNLM"/>
    </source>
</evidence>
<dbReference type="AlphaFoldDB" id="A0A1V8TRL4"/>
<dbReference type="PANTHER" id="PTHR11960">
    <property type="entry name" value="EUKARYOTIC TRANSLATION INITIATION FACTOR 4E RELATED"/>
    <property type="match status" value="1"/>
</dbReference>
<dbReference type="EMBL" id="NAJO01000002">
    <property type="protein sequence ID" value="OQO13862.1"/>
    <property type="molecule type" value="Genomic_DNA"/>
</dbReference>
<dbReference type="Pfam" id="PF01652">
    <property type="entry name" value="IF4E"/>
    <property type="match status" value="1"/>
</dbReference>
<keyword evidence="1" id="KW-0648">Protein biosynthesis</keyword>
<dbReference type="InParanoid" id="A0A1V8TRL4"/>
<comment type="similarity">
    <text evidence="1">Belongs to the eukaryotic initiation factor 4E family.</text>
</comment>
<dbReference type="InterPro" id="IPR001040">
    <property type="entry name" value="TIF_eIF_4E"/>
</dbReference>
<gene>
    <name evidence="3" type="ORF">B0A48_00737</name>
</gene>
<dbReference type="InterPro" id="IPR023398">
    <property type="entry name" value="TIF_eIF4e-like"/>
</dbReference>
<organism evidence="3 4">
    <name type="scientific">Cryoendolithus antarcticus</name>
    <dbReference type="NCBI Taxonomy" id="1507870"/>
    <lineage>
        <taxon>Eukaryota</taxon>
        <taxon>Fungi</taxon>
        <taxon>Dikarya</taxon>
        <taxon>Ascomycota</taxon>
        <taxon>Pezizomycotina</taxon>
        <taxon>Dothideomycetes</taxon>
        <taxon>Dothideomycetidae</taxon>
        <taxon>Cladosporiales</taxon>
        <taxon>Cladosporiaceae</taxon>
        <taxon>Cryoendolithus</taxon>
    </lineage>
</organism>
<dbReference type="GO" id="GO:0000340">
    <property type="term" value="F:RNA 7-methylguanosine cap binding"/>
    <property type="evidence" value="ECO:0007669"/>
    <property type="project" value="TreeGrafter"/>
</dbReference>
<feature type="region of interest" description="Disordered" evidence="2">
    <location>
        <begin position="88"/>
        <end position="139"/>
    </location>
</feature>
<feature type="compositionally biased region" description="Basic and acidic residues" evidence="2">
    <location>
        <begin position="105"/>
        <end position="124"/>
    </location>
</feature>
<keyword evidence="1" id="KW-0694">RNA-binding</keyword>
<protein>
    <recommendedName>
        <fullName evidence="5">Eukaryotic translation initiation factor 4E type 2</fullName>
    </recommendedName>
</protein>
<evidence type="ECO:0000256" key="2">
    <source>
        <dbReference type="SAM" id="MobiDB-lite"/>
    </source>
</evidence>
<feature type="compositionally biased region" description="Basic and acidic residues" evidence="2">
    <location>
        <begin position="322"/>
        <end position="336"/>
    </location>
</feature>
<dbReference type="GO" id="GO:0016281">
    <property type="term" value="C:eukaryotic translation initiation factor 4F complex"/>
    <property type="evidence" value="ECO:0007669"/>
    <property type="project" value="TreeGrafter"/>
</dbReference>
<proteinExistence type="inferred from homology"/>
<dbReference type="Proteomes" id="UP000192596">
    <property type="component" value="Unassembled WGS sequence"/>
</dbReference>
<sequence length="354" mass="39632">MAQKDENSPSNLWARRSNSKTAHKSQLSNGKDSHDGPSIKKYGSMKGPGNNPFNTIGNISTTNNAPSTGAGAASAFGLGSGAFSSFGSAKTPKTPGNAFDFGKGGSEKKESAPAEKDDREKDAAPLRQQKSQPSLQSAVAGQTKLDYSVPWPLTYSWVLHYRPPTSKNQDYEKSIHPMWVMRSAQNFWSVYDQMKRPSALPTVSDYHFFKEGIRPVWEDEENKKGGKWIMRLKKGVADRYWEDLLLALIGDQFLEAGEEICGVVVSVRSGEDVFSIWTKNDGGRNIRIRETLKEKLKLPVDTAIQWKSHDESINQRQAVDQARQEKTQQSHQDKRRNTLGQQPDKDRREESNQT</sequence>
<evidence type="ECO:0000313" key="3">
    <source>
        <dbReference type="EMBL" id="OQO13862.1"/>
    </source>
</evidence>